<evidence type="ECO:0000313" key="3">
    <source>
        <dbReference type="Proteomes" id="UP000320876"/>
    </source>
</evidence>
<dbReference type="InterPro" id="IPR046282">
    <property type="entry name" value="DUF6319"/>
</dbReference>
<comment type="caution">
    <text evidence="2">The sequence shown here is derived from an EMBL/GenBank/DDBJ whole genome shotgun (WGS) entry which is preliminary data.</text>
</comment>
<gene>
    <name evidence="2" type="ORF">FB471_4246</name>
</gene>
<feature type="region of interest" description="Disordered" evidence="1">
    <location>
        <begin position="1"/>
        <end position="71"/>
    </location>
</feature>
<feature type="compositionally biased region" description="Basic residues" evidence="1">
    <location>
        <begin position="57"/>
        <end position="70"/>
    </location>
</feature>
<dbReference type="EMBL" id="VFML01000001">
    <property type="protein sequence ID" value="TQJ04452.1"/>
    <property type="molecule type" value="Genomic_DNA"/>
</dbReference>
<evidence type="ECO:0000313" key="2">
    <source>
        <dbReference type="EMBL" id="TQJ04452.1"/>
    </source>
</evidence>
<protein>
    <submittedName>
        <fullName evidence="2">Uncharacterized protein</fullName>
    </submittedName>
</protein>
<keyword evidence="3" id="KW-1185">Reference proteome</keyword>
<dbReference type="RefSeq" id="WP_142000128.1">
    <property type="nucleotide sequence ID" value="NZ_VFML01000001.1"/>
</dbReference>
<dbReference type="AlphaFoldDB" id="A0A542DMY2"/>
<reference evidence="2 3" key="1">
    <citation type="submission" date="2019-06" db="EMBL/GenBank/DDBJ databases">
        <title>Sequencing the genomes of 1000 actinobacteria strains.</title>
        <authorList>
            <person name="Klenk H.-P."/>
        </authorList>
    </citation>
    <scope>NUCLEOTIDE SEQUENCE [LARGE SCALE GENOMIC DNA]</scope>
    <source>
        <strain evidence="2 3">DSM 45679</strain>
    </source>
</reference>
<feature type="compositionally biased region" description="Polar residues" evidence="1">
    <location>
        <begin position="34"/>
        <end position="48"/>
    </location>
</feature>
<sequence length="158" mass="16841">MTVDSLTEQQEETSENQANGEVSDSSSDADDTTGNDPTSNDSEGNQDAATADEQAKPKRGRPKGANAKKTRTVELTLTVTGTADGEWQAELKHGSKWVTRGLEIPAAAVSRAAKELHIELSGPIDEVINAAREQQQAKVAQLEAELEQAKQALAELES</sequence>
<dbReference type="OrthoDB" id="4753572at2"/>
<dbReference type="Pfam" id="PF19844">
    <property type="entry name" value="DUF6319"/>
    <property type="match status" value="1"/>
</dbReference>
<proteinExistence type="predicted"/>
<organism evidence="2 3">
    <name type="scientific">Amycolatopsis cihanbeyliensis</name>
    <dbReference type="NCBI Taxonomy" id="1128664"/>
    <lineage>
        <taxon>Bacteria</taxon>
        <taxon>Bacillati</taxon>
        <taxon>Actinomycetota</taxon>
        <taxon>Actinomycetes</taxon>
        <taxon>Pseudonocardiales</taxon>
        <taxon>Pseudonocardiaceae</taxon>
        <taxon>Amycolatopsis</taxon>
    </lineage>
</organism>
<evidence type="ECO:0000256" key="1">
    <source>
        <dbReference type="SAM" id="MobiDB-lite"/>
    </source>
</evidence>
<accession>A0A542DMY2</accession>
<dbReference type="Proteomes" id="UP000320876">
    <property type="component" value="Unassembled WGS sequence"/>
</dbReference>
<name>A0A542DMY2_AMYCI</name>